<evidence type="ECO:0000256" key="7">
    <source>
        <dbReference type="RuleBase" id="RU000629"/>
    </source>
</evidence>
<dbReference type="AlphaFoldDB" id="A0A1S6XZG7"/>
<dbReference type="GO" id="GO:0051787">
    <property type="term" value="F:misfolded protein binding"/>
    <property type="evidence" value="ECO:0007669"/>
    <property type="project" value="TreeGrafter"/>
</dbReference>
<evidence type="ECO:0000256" key="1">
    <source>
        <dbReference type="ARBA" id="ARBA00004613"/>
    </source>
</evidence>
<name>A0A1S6XZG7_BUFGR</name>
<evidence type="ECO:0000259" key="9">
    <source>
        <dbReference type="SMART" id="SM00030"/>
    </source>
</evidence>
<keyword evidence="4 8" id="KW-0732">Signal</keyword>
<dbReference type="InterPro" id="IPR016015">
    <property type="entry name" value="Clusterin_C"/>
</dbReference>
<dbReference type="EMBL" id="KX640823">
    <property type="protein sequence ID" value="AQX36192.1"/>
    <property type="molecule type" value="mRNA"/>
</dbReference>
<evidence type="ECO:0000256" key="2">
    <source>
        <dbReference type="ARBA" id="ARBA00010069"/>
    </source>
</evidence>
<comment type="similarity">
    <text evidence="2 7">Belongs to the clusterin family.</text>
</comment>
<evidence type="ECO:0000313" key="11">
    <source>
        <dbReference type="EMBL" id="AQX36192.1"/>
    </source>
</evidence>
<organism evidence="11">
    <name type="scientific">Bufo gargarizans</name>
    <name type="common">Asian toad</name>
    <name type="synonym">Bufo bufo gargarizans</name>
    <dbReference type="NCBI Taxonomy" id="30331"/>
    <lineage>
        <taxon>Eukaryota</taxon>
        <taxon>Metazoa</taxon>
        <taxon>Chordata</taxon>
        <taxon>Craniata</taxon>
        <taxon>Vertebrata</taxon>
        <taxon>Euteleostomi</taxon>
        <taxon>Amphibia</taxon>
        <taxon>Batrachia</taxon>
        <taxon>Anura</taxon>
        <taxon>Neobatrachia</taxon>
        <taxon>Hyloidea</taxon>
        <taxon>Bufonidae</taxon>
        <taxon>Bufo</taxon>
    </lineage>
</organism>
<dbReference type="GO" id="GO:0032436">
    <property type="term" value="P:positive regulation of proteasomal ubiquitin-dependent protein catabolic process"/>
    <property type="evidence" value="ECO:0007669"/>
    <property type="project" value="TreeGrafter"/>
</dbReference>
<evidence type="ECO:0000256" key="5">
    <source>
        <dbReference type="ARBA" id="ARBA00023157"/>
    </source>
</evidence>
<dbReference type="InterPro" id="IPR016014">
    <property type="entry name" value="Clusterin_N"/>
</dbReference>
<keyword evidence="5" id="KW-1015">Disulfide bond</keyword>
<evidence type="ECO:0000256" key="3">
    <source>
        <dbReference type="ARBA" id="ARBA00022525"/>
    </source>
</evidence>
<evidence type="ECO:0000256" key="4">
    <source>
        <dbReference type="ARBA" id="ARBA00022729"/>
    </source>
</evidence>
<evidence type="ECO:0000256" key="6">
    <source>
        <dbReference type="ARBA" id="ARBA00023180"/>
    </source>
</evidence>
<dbReference type="SMART" id="SM00035">
    <property type="entry name" value="CLa"/>
    <property type="match status" value="1"/>
</dbReference>
<comment type="subcellular location">
    <subcellularLocation>
        <location evidence="1">Secreted</location>
    </subcellularLocation>
</comment>
<protein>
    <recommendedName>
        <fullName evidence="7">Clusterin</fullName>
    </recommendedName>
</protein>
<evidence type="ECO:0000259" key="10">
    <source>
        <dbReference type="SMART" id="SM00035"/>
    </source>
</evidence>
<dbReference type="GO" id="GO:0005615">
    <property type="term" value="C:extracellular space"/>
    <property type="evidence" value="ECO:0007669"/>
    <property type="project" value="TreeGrafter"/>
</dbReference>
<feature type="chain" id="PRO_5012481464" description="Clusterin" evidence="8">
    <location>
        <begin position="21"/>
        <end position="443"/>
    </location>
</feature>
<dbReference type="GO" id="GO:0005634">
    <property type="term" value="C:nucleus"/>
    <property type="evidence" value="ECO:0007669"/>
    <property type="project" value="TreeGrafter"/>
</dbReference>
<dbReference type="PANTHER" id="PTHR10970:SF1">
    <property type="entry name" value="CLUSTERIN"/>
    <property type="match status" value="1"/>
</dbReference>
<accession>A0A1S6XZG7</accession>
<dbReference type="SMART" id="SM00030">
    <property type="entry name" value="CLb"/>
    <property type="match status" value="1"/>
</dbReference>
<dbReference type="PANTHER" id="PTHR10970">
    <property type="entry name" value="CLUSTERIN"/>
    <property type="match status" value="1"/>
</dbReference>
<evidence type="ECO:0000256" key="8">
    <source>
        <dbReference type="SAM" id="SignalP"/>
    </source>
</evidence>
<feature type="signal peptide" evidence="8">
    <location>
        <begin position="1"/>
        <end position="20"/>
    </location>
</feature>
<keyword evidence="6" id="KW-0325">Glycoprotein</keyword>
<proteinExistence type="evidence at transcript level"/>
<feature type="domain" description="Clusterin C-terminal" evidence="10">
    <location>
        <begin position="215"/>
        <end position="436"/>
    </location>
</feature>
<keyword evidence="3" id="KW-0964">Secreted</keyword>
<dbReference type="InterPro" id="IPR000753">
    <property type="entry name" value="Clusterin-like"/>
</dbReference>
<sequence>MKSFALYLLPVVILLSAAEALLPPETLKQISEEGGKYVTTQFENALNGVTQMKLLMDQAAREHQEILRSLEETKRHKEGAMKDALESEQQLSDSQEICNDTVLALWEECKPCLKQSCVRFYSKTCRSGSGLVGRQFEDFLNRSSPFSIFINGEKVDALSKQDEQQHMSLEDLEDGYSIVEDSVDELFQESMKAFAHMKPFVTSAFQGTPNFPRWSPFPFDRLNFPFHQPSRRERSTLFDPFFPGNFESLFDAVKKIMERHNQLARQPTQGQGNSTDDKVVCQELRRNSAGCLKMKEKCEKCKEILAIDCTNRNQVQEKLKEKFEESIRVAEKFARQYEDLLQRFREKMLSATSVLEDLSQQHGWVSKLANLTQGDRNGIFQVSTAYSSSGGEPSETTVTVNLFDSEPFTFTVPGNISIEDPKLAELIAEEALKRFKKEVIEAA</sequence>
<dbReference type="GO" id="GO:0042981">
    <property type="term" value="P:regulation of apoptotic process"/>
    <property type="evidence" value="ECO:0007669"/>
    <property type="project" value="TreeGrafter"/>
</dbReference>
<dbReference type="Pfam" id="PF01093">
    <property type="entry name" value="Clusterin"/>
    <property type="match status" value="1"/>
</dbReference>
<reference evidence="11" key="1">
    <citation type="submission" date="2016-08" db="EMBL/GenBank/DDBJ databases">
        <title>Cloning and sequence analysis of clusterin cDNA from Bufo gargarizans.</title>
        <authorList>
            <person name="Yang X."/>
            <person name="Jiang G."/>
        </authorList>
    </citation>
    <scope>NUCLEOTIDE SEQUENCE</scope>
</reference>
<feature type="domain" description="Clusterin N-terminal" evidence="9">
    <location>
        <begin position="19"/>
        <end position="235"/>
    </location>
</feature>